<dbReference type="EMBL" id="PKOZ01000001">
    <property type="protein sequence ID" value="PQD96600.1"/>
    <property type="molecule type" value="Genomic_DNA"/>
</dbReference>
<dbReference type="Proteomes" id="UP000239663">
    <property type="component" value="Unassembled WGS sequence"/>
</dbReference>
<comment type="caution">
    <text evidence="2">The sequence shown here is derived from an EMBL/GenBank/DDBJ whole genome shotgun (WGS) entry which is preliminary data.</text>
</comment>
<feature type="transmembrane region" description="Helical" evidence="1">
    <location>
        <begin position="77"/>
        <end position="97"/>
    </location>
</feature>
<reference evidence="2 3" key="1">
    <citation type="submission" date="2017-12" db="EMBL/GenBank/DDBJ databases">
        <title>Taxonomic description and draft genome of Pradoshia cofamensis Gen. nov., sp. nov., a thermotolerant bacillale isolated from anterior gut of earthworm Eisenia fetida.</title>
        <authorList>
            <person name="Saha T."/>
            <person name="Chakraborty R."/>
        </authorList>
    </citation>
    <scope>NUCLEOTIDE SEQUENCE [LARGE SCALE GENOMIC DNA]</scope>
    <source>
        <strain evidence="2 3">EAG3</strain>
    </source>
</reference>
<proteinExistence type="predicted"/>
<organism evidence="2 3">
    <name type="scientific">Pradoshia eiseniae</name>
    <dbReference type="NCBI Taxonomy" id="2064768"/>
    <lineage>
        <taxon>Bacteria</taxon>
        <taxon>Bacillati</taxon>
        <taxon>Bacillota</taxon>
        <taxon>Bacilli</taxon>
        <taxon>Bacillales</taxon>
        <taxon>Bacillaceae</taxon>
        <taxon>Pradoshia</taxon>
    </lineage>
</organism>
<name>A0A2S7N3Q3_9BACI</name>
<accession>A0A2S7N3Q3</accession>
<dbReference type="OrthoDB" id="2926337at2"/>
<protein>
    <submittedName>
        <fullName evidence="2">Uncharacterized protein</fullName>
    </submittedName>
</protein>
<gene>
    <name evidence="2" type="ORF">CYL18_01510</name>
</gene>
<evidence type="ECO:0000313" key="2">
    <source>
        <dbReference type="EMBL" id="PQD96600.1"/>
    </source>
</evidence>
<evidence type="ECO:0000313" key="3">
    <source>
        <dbReference type="Proteomes" id="UP000239663"/>
    </source>
</evidence>
<dbReference type="RefSeq" id="WP_104847697.1">
    <property type="nucleotide sequence ID" value="NZ_PKOZ01000001.1"/>
</dbReference>
<keyword evidence="1" id="KW-0812">Transmembrane</keyword>
<sequence>MNLLLKLVKQLVIFCKEFLPPVLSLIYYSGIVTVIGWTIAKLLFLEPAPFSADPSVPPSWWTEYIIKPIVSSDVNRIIFKGLFYLFIWILLFMIIPLTTRQLKRFRLFQMEFEVEDKETAAVEFIELQSEKATILSHMYSDAFIGKLFTFLDEDSMEVDYQSALSYFLEDLKISYRQNYHIPFEFMTCDFDQLSGVERSYAELSKETGEPEVINWERPLEKFKKNRLIFHFLFKGIEKVTILSSHSAQFDIIDKQNILFLHYALMSQSEIIEYAMQLEKEEWPFMKTPI</sequence>
<keyword evidence="1" id="KW-0472">Membrane</keyword>
<keyword evidence="3" id="KW-1185">Reference proteome</keyword>
<dbReference type="AlphaFoldDB" id="A0A2S7N3Q3"/>
<keyword evidence="1" id="KW-1133">Transmembrane helix</keyword>
<evidence type="ECO:0000256" key="1">
    <source>
        <dbReference type="SAM" id="Phobius"/>
    </source>
</evidence>
<feature type="transmembrane region" description="Helical" evidence="1">
    <location>
        <begin position="21"/>
        <end position="40"/>
    </location>
</feature>